<accession>A0ABD2HZB6</accession>
<evidence type="ECO:0000256" key="2">
    <source>
        <dbReference type="SAM" id="MobiDB-lite"/>
    </source>
</evidence>
<dbReference type="EMBL" id="JBICBT010001382">
    <property type="protein sequence ID" value="KAL3070200.1"/>
    <property type="molecule type" value="Genomic_DNA"/>
</dbReference>
<feature type="transmembrane region" description="Helical" evidence="3">
    <location>
        <begin position="509"/>
        <end position="529"/>
    </location>
</feature>
<dbReference type="InterPro" id="IPR003877">
    <property type="entry name" value="SPRY_dom"/>
</dbReference>
<evidence type="ECO:0000256" key="1">
    <source>
        <dbReference type="SAM" id="Coils"/>
    </source>
</evidence>
<comment type="caution">
    <text evidence="5">The sequence shown here is derived from an EMBL/GenBank/DDBJ whole genome shotgun (WGS) entry which is preliminary data.</text>
</comment>
<dbReference type="CDD" id="cd12885">
    <property type="entry name" value="SPRY_RanBP_like"/>
    <property type="match status" value="1"/>
</dbReference>
<feature type="compositionally biased region" description="Basic and acidic residues" evidence="2">
    <location>
        <begin position="260"/>
        <end position="273"/>
    </location>
</feature>
<protein>
    <recommendedName>
        <fullName evidence="4">B30.2/SPRY domain-containing protein</fullName>
    </recommendedName>
</protein>
<evidence type="ECO:0000313" key="5">
    <source>
        <dbReference type="EMBL" id="KAL3070200.1"/>
    </source>
</evidence>
<dbReference type="SMART" id="SM00449">
    <property type="entry name" value="SPRY"/>
    <property type="match status" value="1"/>
</dbReference>
<dbReference type="Proteomes" id="UP001620626">
    <property type="component" value="Unassembled WGS sequence"/>
</dbReference>
<proteinExistence type="predicted"/>
<keyword evidence="1" id="KW-0175">Coiled coil</keyword>
<dbReference type="InterPro" id="IPR001870">
    <property type="entry name" value="B30.2/SPRY"/>
</dbReference>
<feature type="region of interest" description="Disordered" evidence="2">
    <location>
        <begin position="1"/>
        <end position="29"/>
    </location>
</feature>
<dbReference type="InterPro" id="IPR044736">
    <property type="entry name" value="Gid1/RanBPM/SPLA_SPRY"/>
</dbReference>
<dbReference type="AlphaFoldDB" id="A0ABD2HZB6"/>
<dbReference type="Pfam" id="PF00622">
    <property type="entry name" value="SPRY"/>
    <property type="match status" value="1"/>
</dbReference>
<dbReference type="InterPro" id="IPR013320">
    <property type="entry name" value="ConA-like_dom_sf"/>
</dbReference>
<evidence type="ECO:0000313" key="6">
    <source>
        <dbReference type="Proteomes" id="UP001620626"/>
    </source>
</evidence>
<evidence type="ECO:0000256" key="3">
    <source>
        <dbReference type="SAM" id="Phobius"/>
    </source>
</evidence>
<keyword evidence="6" id="KW-1185">Reference proteome</keyword>
<organism evidence="5 6">
    <name type="scientific">Heterodera trifolii</name>
    <dbReference type="NCBI Taxonomy" id="157864"/>
    <lineage>
        <taxon>Eukaryota</taxon>
        <taxon>Metazoa</taxon>
        <taxon>Ecdysozoa</taxon>
        <taxon>Nematoda</taxon>
        <taxon>Chromadorea</taxon>
        <taxon>Rhabditida</taxon>
        <taxon>Tylenchina</taxon>
        <taxon>Tylenchomorpha</taxon>
        <taxon>Tylenchoidea</taxon>
        <taxon>Heteroderidae</taxon>
        <taxon>Heteroderinae</taxon>
        <taxon>Heterodera</taxon>
    </lineage>
</organism>
<dbReference type="PROSITE" id="PS50188">
    <property type="entry name" value="B302_SPRY"/>
    <property type="match status" value="1"/>
</dbReference>
<feature type="region of interest" description="Disordered" evidence="2">
    <location>
        <begin position="250"/>
        <end position="273"/>
    </location>
</feature>
<dbReference type="Gene3D" id="2.60.120.920">
    <property type="match status" value="1"/>
</dbReference>
<keyword evidence="3" id="KW-1133">Transmembrane helix</keyword>
<keyword evidence="3" id="KW-0812">Transmembrane</keyword>
<keyword evidence="3" id="KW-0472">Membrane</keyword>
<sequence>MSLSTGSSSSEDDFTTDQPEITAEVNGPSITSWTIITENPTETDCSAQQQQQRQQMMNKMLALCHGESKQQKVMAQHILLLQEKIAKLEEEKEQQKKKNEKYVSADQFIKMENDHFALLKRISELEKQQLKQQKQQAENGKGKYGNEYVNSPSITSWTIITENPTETDCSAQQQQQRQQMMNKMLALCHGESKQQKFKSQIKEKIAKLEEEKEQQKKKNEKYVSADQFIKMENDHFALLKRISELEKQQLKQQKQQAENGKGKYASEKFTKLHDDQQQTIEEETNGLEKRQQQKMLTNGWDANFCHSDLEIICNKCLTVHHNGDLVHGHRSVYAKHPILLLKNDQNDSTNCFYFEISIKTMKNCVAVGFTAQRQVPSNAYLYALNGTYAWLSDGILWKNCSFTKGTCRKCSYGAGDTVGCGIDLATRKIFFTKNGIRLDSADLRLYLSIPSDVGQLFPFVSLCDFDDKIETNFGPNFMPISPRSKISSLIYELSSHIPTTSPLIELTEFLIIIFFGLAAGLFIVFFAIFTKKHFF</sequence>
<feature type="coiled-coil region" evidence="1">
    <location>
        <begin position="74"/>
        <end position="147"/>
    </location>
</feature>
<reference evidence="5 6" key="1">
    <citation type="submission" date="2024-10" db="EMBL/GenBank/DDBJ databases">
        <authorList>
            <person name="Kim D."/>
        </authorList>
    </citation>
    <scope>NUCLEOTIDE SEQUENCE [LARGE SCALE GENOMIC DNA]</scope>
    <source>
        <strain evidence="5">BH-2024</strain>
    </source>
</reference>
<feature type="domain" description="B30.2/SPRY" evidence="4">
    <location>
        <begin position="278"/>
        <end position="478"/>
    </location>
</feature>
<evidence type="ECO:0000259" key="4">
    <source>
        <dbReference type="PROSITE" id="PS50188"/>
    </source>
</evidence>
<name>A0ABD2HZB6_9BILA</name>
<dbReference type="SUPFAM" id="SSF49899">
    <property type="entry name" value="Concanavalin A-like lectins/glucanases"/>
    <property type="match status" value="1"/>
</dbReference>
<dbReference type="InterPro" id="IPR043136">
    <property type="entry name" value="B30.2/SPRY_sf"/>
</dbReference>
<gene>
    <name evidence="5" type="ORF">niasHT_030990</name>
</gene>